<comment type="caution">
    <text evidence="2">The sequence shown here is derived from an EMBL/GenBank/DDBJ whole genome shotgun (WGS) entry which is preliminary data.</text>
</comment>
<evidence type="ECO:0000313" key="2">
    <source>
        <dbReference type="EMBL" id="GFJ79674.1"/>
    </source>
</evidence>
<keyword evidence="3" id="KW-1185">Reference proteome</keyword>
<evidence type="ECO:0000313" key="3">
    <source>
        <dbReference type="Proteomes" id="UP000482800"/>
    </source>
</evidence>
<protein>
    <submittedName>
        <fullName evidence="2">Uncharacterized protein</fullName>
    </submittedName>
</protein>
<reference evidence="2 3" key="1">
    <citation type="submission" date="2020-03" db="EMBL/GenBank/DDBJ databases">
        <title>Whole genome shotgun sequence of Phytohabitans houttuyneae NBRC 108639.</title>
        <authorList>
            <person name="Komaki H."/>
            <person name="Tamura T."/>
        </authorList>
    </citation>
    <scope>NUCLEOTIDE SEQUENCE [LARGE SCALE GENOMIC DNA]</scope>
    <source>
        <strain evidence="2 3">NBRC 108639</strain>
    </source>
</reference>
<accession>A0A6V8K7E2</accession>
<dbReference type="AlphaFoldDB" id="A0A6V8K7E2"/>
<sequence length="200" mass="20420">MARERFGGAGSRARGEEPPLPAKHLGRASAVLVALLVGACSSSGEAPPPVAAPSTAASAGPDAEAASKAALAAYKGYLAASSEASADPDPTHPALTKYLADPLLTRVRDTVRDLETHGAVRTGNMVSDPRVSALDLAADPPTVSIQDCIDSSGYKMVYAKSKKPVPGAAGGRYVATATATLYPDGRWLISDGVVHQDQPC</sequence>
<gene>
    <name evidence="2" type="ORF">Phou_038540</name>
</gene>
<proteinExistence type="predicted"/>
<name>A0A6V8K7E2_9ACTN</name>
<dbReference type="Proteomes" id="UP000482800">
    <property type="component" value="Unassembled WGS sequence"/>
</dbReference>
<evidence type="ECO:0000256" key="1">
    <source>
        <dbReference type="SAM" id="MobiDB-lite"/>
    </source>
</evidence>
<dbReference type="EMBL" id="BLPF01000001">
    <property type="protein sequence ID" value="GFJ79674.1"/>
    <property type="molecule type" value="Genomic_DNA"/>
</dbReference>
<organism evidence="2 3">
    <name type="scientific">Phytohabitans houttuyneae</name>
    <dbReference type="NCBI Taxonomy" id="1076126"/>
    <lineage>
        <taxon>Bacteria</taxon>
        <taxon>Bacillati</taxon>
        <taxon>Actinomycetota</taxon>
        <taxon>Actinomycetes</taxon>
        <taxon>Micromonosporales</taxon>
        <taxon>Micromonosporaceae</taxon>
    </lineage>
</organism>
<feature type="region of interest" description="Disordered" evidence="1">
    <location>
        <begin position="1"/>
        <end position="22"/>
    </location>
</feature>
<reference evidence="2 3" key="2">
    <citation type="submission" date="2020-03" db="EMBL/GenBank/DDBJ databases">
        <authorList>
            <person name="Ichikawa N."/>
            <person name="Kimura A."/>
            <person name="Kitahashi Y."/>
            <person name="Uohara A."/>
        </authorList>
    </citation>
    <scope>NUCLEOTIDE SEQUENCE [LARGE SCALE GENOMIC DNA]</scope>
    <source>
        <strain evidence="2 3">NBRC 108639</strain>
    </source>
</reference>